<dbReference type="Proteomes" id="UP001597229">
    <property type="component" value="Unassembled WGS sequence"/>
</dbReference>
<evidence type="ECO:0000313" key="2">
    <source>
        <dbReference type="Proteomes" id="UP001597229"/>
    </source>
</evidence>
<organism evidence="1 2">
    <name type="scientific">Nocardioides ginsengisoli</name>
    <dbReference type="NCBI Taxonomy" id="363868"/>
    <lineage>
        <taxon>Bacteria</taxon>
        <taxon>Bacillati</taxon>
        <taxon>Actinomycetota</taxon>
        <taxon>Actinomycetes</taxon>
        <taxon>Propionibacteriales</taxon>
        <taxon>Nocardioidaceae</taxon>
        <taxon>Nocardioides</taxon>
    </lineage>
</organism>
<protein>
    <submittedName>
        <fullName evidence="1">Uncharacterized protein</fullName>
    </submittedName>
</protein>
<gene>
    <name evidence="1" type="ORF">ACFQ3F_07510</name>
</gene>
<proteinExistence type="predicted"/>
<sequence>MSTNESVRVLVRRELLRLAEIEESMAAADAASVPYWAPCPATVHGHRAAALALRADADRYLA</sequence>
<reference evidence="2" key="1">
    <citation type="journal article" date="2019" name="Int. J. Syst. Evol. Microbiol.">
        <title>The Global Catalogue of Microorganisms (GCM) 10K type strain sequencing project: providing services to taxonomists for standard genome sequencing and annotation.</title>
        <authorList>
            <consortium name="The Broad Institute Genomics Platform"/>
            <consortium name="The Broad Institute Genome Sequencing Center for Infectious Disease"/>
            <person name="Wu L."/>
            <person name="Ma J."/>
        </authorList>
    </citation>
    <scope>NUCLEOTIDE SEQUENCE [LARGE SCALE GENOMIC DNA]</scope>
    <source>
        <strain evidence="2">CCUG 52478</strain>
    </source>
</reference>
<dbReference type="RefSeq" id="WP_367920886.1">
    <property type="nucleotide sequence ID" value="NZ_BAABAC010000037.1"/>
</dbReference>
<name>A0ABW3VXX4_9ACTN</name>
<dbReference type="EMBL" id="JBHTLX010000008">
    <property type="protein sequence ID" value="MFD1247630.1"/>
    <property type="molecule type" value="Genomic_DNA"/>
</dbReference>
<keyword evidence="2" id="KW-1185">Reference proteome</keyword>
<evidence type="ECO:0000313" key="1">
    <source>
        <dbReference type="EMBL" id="MFD1247630.1"/>
    </source>
</evidence>
<accession>A0ABW3VXX4</accession>
<comment type="caution">
    <text evidence="1">The sequence shown here is derived from an EMBL/GenBank/DDBJ whole genome shotgun (WGS) entry which is preliminary data.</text>
</comment>